<dbReference type="SMART" id="SM00382">
    <property type="entry name" value="AAA"/>
    <property type="match status" value="2"/>
</dbReference>
<keyword evidence="12" id="KW-0238">DNA-binding</keyword>
<evidence type="ECO:0000259" key="18">
    <source>
        <dbReference type="PROSITE" id="PS50893"/>
    </source>
</evidence>
<dbReference type="InterPro" id="IPR027417">
    <property type="entry name" value="P-loop_NTPase"/>
</dbReference>
<name>D0LQB5_HALO1</name>
<evidence type="ECO:0000313" key="19">
    <source>
        <dbReference type="EMBL" id="ACY18924.1"/>
    </source>
</evidence>
<keyword evidence="8" id="KW-0863">Zinc-finger</keyword>
<dbReference type="GO" id="GO:0004518">
    <property type="term" value="F:nuclease activity"/>
    <property type="evidence" value="ECO:0007669"/>
    <property type="project" value="UniProtKB-KW"/>
</dbReference>
<proteinExistence type="inferred from homology"/>
<dbReference type="InterPro" id="IPR004602">
    <property type="entry name" value="UvrA"/>
</dbReference>
<dbReference type="Pfam" id="PF17760">
    <property type="entry name" value="UvrA_inter"/>
    <property type="match status" value="1"/>
</dbReference>
<evidence type="ECO:0000256" key="2">
    <source>
        <dbReference type="ARBA" id="ARBA00022490"/>
    </source>
</evidence>
<dbReference type="GO" id="GO:0008270">
    <property type="term" value="F:zinc ion binding"/>
    <property type="evidence" value="ECO:0007669"/>
    <property type="project" value="UniProtKB-KW"/>
</dbReference>
<reference evidence="19 20" key="1">
    <citation type="journal article" date="2010" name="Stand. Genomic Sci.">
        <title>Complete genome sequence of Haliangium ochraceum type strain (SMP-2).</title>
        <authorList>
            <consortium name="US DOE Joint Genome Institute (JGI-PGF)"/>
            <person name="Ivanova N."/>
            <person name="Daum C."/>
            <person name="Lang E."/>
            <person name="Abt B."/>
            <person name="Kopitz M."/>
            <person name="Saunders E."/>
            <person name="Lapidus A."/>
            <person name="Lucas S."/>
            <person name="Glavina Del Rio T."/>
            <person name="Nolan M."/>
            <person name="Tice H."/>
            <person name="Copeland A."/>
            <person name="Cheng J.F."/>
            <person name="Chen F."/>
            <person name="Bruce D."/>
            <person name="Goodwin L."/>
            <person name="Pitluck S."/>
            <person name="Mavromatis K."/>
            <person name="Pati A."/>
            <person name="Mikhailova N."/>
            <person name="Chen A."/>
            <person name="Palaniappan K."/>
            <person name="Land M."/>
            <person name="Hauser L."/>
            <person name="Chang Y.J."/>
            <person name="Jeffries C.D."/>
            <person name="Detter J.C."/>
            <person name="Brettin T."/>
            <person name="Rohde M."/>
            <person name="Goker M."/>
            <person name="Bristow J."/>
            <person name="Markowitz V."/>
            <person name="Eisen J.A."/>
            <person name="Hugenholtz P."/>
            <person name="Kyrpides N.C."/>
            <person name="Klenk H.P."/>
        </authorList>
    </citation>
    <scope>NUCLEOTIDE SEQUENCE [LARGE SCALE GENOMIC DNA]</scope>
    <source>
        <strain evidence="20">DSM 14365 / CIP 107738 / JCM 11303 / AJ 13395 / SMP-2</strain>
    </source>
</reference>
<dbReference type="GO" id="GO:0003677">
    <property type="term" value="F:DNA binding"/>
    <property type="evidence" value="ECO:0007669"/>
    <property type="project" value="UniProtKB-KW"/>
</dbReference>
<evidence type="ECO:0000256" key="15">
    <source>
        <dbReference type="ARBA" id="ARBA00039316"/>
    </source>
</evidence>
<keyword evidence="6" id="KW-0227">DNA damage</keyword>
<dbReference type="GO" id="GO:0016887">
    <property type="term" value="F:ATP hydrolysis activity"/>
    <property type="evidence" value="ECO:0007669"/>
    <property type="project" value="InterPro"/>
</dbReference>
<evidence type="ECO:0000256" key="4">
    <source>
        <dbReference type="ARBA" id="ARBA00022737"/>
    </source>
</evidence>
<dbReference type="GO" id="GO:0006289">
    <property type="term" value="P:nucleotide-excision repair"/>
    <property type="evidence" value="ECO:0007669"/>
    <property type="project" value="InterPro"/>
</dbReference>
<dbReference type="EMBL" id="CP001804">
    <property type="protein sequence ID" value="ACY18924.1"/>
    <property type="molecule type" value="Genomic_DNA"/>
</dbReference>
<dbReference type="GO" id="GO:0005524">
    <property type="term" value="F:ATP binding"/>
    <property type="evidence" value="ECO:0007669"/>
    <property type="project" value="UniProtKB-KW"/>
</dbReference>
<feature type="region of interest" description="Disordered" evidence="17">
    <location>
        <begin position="397"/>
        <end position="430"/>
    </location>
</feature>
<dbReference type="OrthoDB" id="9809851at2"/>
<keyword evidence="7" id="KW-0228">DNA excision</keyword>
<evidence type="ECO:0000256" key="6">
    <source>
        <dbReference type="ARBA" id="ARBA00022763"/>
    </source>
</evidence>
<dbReference type="RefSeq" id="WP_012831516.1">
    <property type="nucleotide sequence ID" value="NC_013440.1"/>
</dbReference>
<evidence type="ECO:0000256" key="1">
    <source>
        <dbReference type="ARBA" id="ARBA00004496"/>
    </source>
</evidence>
<dbReference type="Gene3D" id="1.10.8.280">
    <property type="entry name" value="ABC transporter ATPase domain-like"/>
    <property type="match status" value="2"/>
</dbReference>
<organism evidence="19 20">
    <name type="scientific">Haliangium ochraceum (strain DSM 14365 / JCM 11303 / SMP-2)</name>
    <dbReference type="NCBI Taxonomy" id="502025"/>
    <lineage>
        <taxon>Bacteria</taxon>
        <taxon>Pseudomonadati</taxon>
        <taxon>Myxococcota</taxon>
        <taxon>Polyangia</taxon>
        <taxon>Haliangiales</taxon>
        <taxon>Kofleriaceae</taxon>
        <taxon>Haliangium</taxon>
    </lineage>
</organism>
<dbReference type="PANTHER" id="PTHR43152:SF3">
    <property type="entry name" value="UVRABC SYSTEM PROTEIN A"/>
    <property type="match status" value="1"/>
</dbReference>
<dbReference type="PROSITE" id="PS00211">
    <property type="entry name" value="ABC_TRANSPORTER_1"/>
    <property type="match status" value="2"/>
</dbReference>
<keyword evidence="10" id="KW-0067">ATP-binding</keyword>
<dbReference type="Proteomes" id="UP000001880">
    <property type="component" value="Chromosome"/>
</dbReference>
<evidence type="ECO:0000256" key="14">
    <source>
        <dbReference type="ARBA" id="ARBA00038000"/>
    </source>
</evidence>
<accession>D0LQB5</accession>
<keyword evidence="20" id="KW-1185">Reference proteome</keyword>
<evidence type="ECO:0000256" key="10">
    <source>
        <dbReference type="ARBA" id="ARBA00022840"/>
    </source>
</evidence>
<dbReference type="InterPro" id="IPR041552">
    <property type="entry name" value="UvrA_DNA-bd"/>
</dbReference>
<dbReference type="InterPro" id="IPR017871">
    <property type="entry name" value="ABC_transporter-like_CS"/>
</dbReference>
<sequence length="996" mass="105694">MSPALSVRGARVHNLANVDIDIPRDALVVITGPSGSGKSSLAFDTIYAEGQRRYVESLSAHARQYLELMARPECDSIEGLSPAIAIAQHSAVRNPRSSVGTLTEIYDYLRLLYARVGTVHCYQCGRVIAANTVSEIVDRTMELGTGARFIVVAPVIRGVAGTHADALGALLQAGYPRAVVDGTLLDLAEGIPELDEHAPHTVEIHVDRLIVKDGISRRLADSLELALGLADGQVWIHPVGAEPERYSQRFACLACGISYPELEPRMFSFNSPHGACQRCDGLGELAALDPARVIPAPELSLSAGAIAPLPPRSALGRRVAAACAARGIELDTPWRELSAEHQAFVLGGADDTVIGQSSDSSTKTPAKTAKTKTTAKKAAARDRPFEGVLALLATELAEAEPREGDDPSDGERASKAKGKVTGKRPGKRSTAALSLDELRTCVRELPCPACEGTRLRVEARHVTVGGLALPAVCRLPLDEALAFFTELGQSDGEHSLSPQRAAIAERLLREIAGRLGFLQRVGLGYLSLARRASTLSGGESQRIRLATQIGASLVGVLYVLDEPSVGLHPRDTRRLIDALLRLRDLGNTVLVVEHDPDTMRAADYLVDIGPGAGVHGGRVVAHGPPAQVMADPASLTGQYLSGARALAVPPQRRGGAHALRLEGVRTHNLRGVDVAIPLGALVCVTGVSGSGKSSLITGTLLPALRARLTGGARGASRGVLDDGDFDAIRGVDQVDRVLSVDQAPIGRTPRSNPATYTGVFALIRERFAALPESKARGYKSGRYSFNVKGGRCEACQGDGVLRIEMNFLPDVYVTCESCGGTRFSRETLDVRYKGLNIAEVLALRVDEALSFWQAVPQIRVRLEALRDVGLGYLTLGQPANTLSGGEAQRLKLSRELAKKSTGRTIYILDEPTTGLHFEDVRRLLHVLELLVEQGNTVLVIEHDLDVIKTADHVIDVGPEGGAAGGAIVAAGTPEDIAAAADSHTGRLLAPLLARAS</sequence>
<dbReference type="InterPro" id="IPR003593">
    <property type="entry name" value="AAA+_ATPase"/>
</dbReference>
<dbReference type="KEGG" id="hoh:Hoch_6455"/>
<evidence type="ECO:0000256" key="16">
    <source>
        <dbReference type="ARBA" id="ARBA00042156"/>
    </source>
</evidence>
<feature type="domain" description="ABC transporter" evidence="18">
    <location>
        <begin position="643"/>
        <end position="989"/>
    </location>
</feature>
<evidence type="ECO:0000256" key="17">
    <source>
        <dbReference type="SAM" id="MobiDB-lite"/>
    </source>
</evidence>
<feature type="compositionally biased region" description="Basic and acidic residues" evidence="17">
    <location>
        <begin position="399"/>
        <end position="414"/>
    </location>
</feature>
<dbReference type="Gene3D" id="3.30.190.20">
    <property type="match status" value="1"/>
</dbReference>
<gene>
    <name evidence="19" type="ordered locus">Hoch_6455</name>
</gene>
<keyword evidence="3" id="KW-0479">Metal-binding</keyword>
<dbReference type="InterPro" id="IPR041102">
    <property type="entry name" value="UvrA_inter"/>
</dbReference>
<evidence type="ECO:0000256" key="3">
    <source>
        <dbReference type="ARBA" id="ARBA00022723"/>
    </source>
</evidence>
<dbReference type="Gene3D" id="3.40.50.300">
    <property type="entry name" value="P-loop containing nucleotide triphosphate hydrolases"/>
    <property type="match status" value="3"/>
</dbReference>
<dbReference type="NCBIfam" id="TIGR00630">
    <property type="entry name" value="uvra"/>
    <property type="match status" value="1"/>
</dbReference>
<feature type="region of interest" description="Disordered" evidence="17">
    <location>
        <begin position="354"/>
        <end position="381"/>
    </location>
</feature>
<dbReference type="STRING" id="502025.Hoch_6455"/>
<dbReference type="SUPFAM" id="SSF52540">
    <property type="entry name" value="P-loop containing nucleoside triphosphate hydrolases"/>
    <property type="match status" value="2"/>
</dbReference>
<evidence type="ECO:0000256" key="9">
    <source>
        <dbReference type="ARBA" id="ARBA00022833"/>
    </source>
</evidence>
<comment type="similarity">
    <text evidence="14">Belongs to the ABC transporter superfamily. UvrA family.</text>
</comment>
<dbReference type="GO" id="GO:0005737">
    <property type="term" value="C:cytoplasm"/>
    <property type="evidence" value="ECO:0007669"/>
    <property type="project" value="UniProtKB-SubCell"/>
</dbReference>
<dbReference type="Gene3D" id="1.20.1580.10">
    <property type="entry name" value="ABC transporter ATPase like domain"/>
    <property type="match status" value="3"/>
</dbReference>
<evidence type="ECO:0000256" key="13">
    <source>
        <dbReference type="ARBA" id="ARBA00023204"/>
    </source>
</evidence>
<keyword evidence="13" id="KW-0234">DNA repair</keyword>
<evidence type="ECO:0000313" key="20">
    <source>
        <dbReference type="Proteomes" id="UP000001880"/>
    </source>
</evidence>
<keyword evidence="9" id="KW-0862">Zinc</keyword>
<dbReference type="eggNOG" id="COG0178">
    <property type="taxonomic scope" value="Bacteria"/>
</dbReference>
<evidence type="ECO:0000256" key="8">
    <source>
        <dbReference type="ARBA" id="ARBA00022771"/>
    </source>
</evidence>
<comment type="subcellular location">
    <subcellularLocation>
        <location evidence="1">Cytoplasm</location>
    </subcellularLocation>
</comment>
<feature type="compositionally biased region" description="Basic residues" evidence="17">
    <location>
        <begin position="415"/>
        <end position="427"/>
    </location>
</feature>
<evidence type="ECO:0000256" key="11">
    <source>
        <dbReference type="ARBA" id="ARBA00022881"/>
    </source>
</evidence>
<protein>
    <recommendedName>
        <fullName evidence="15">UvrABC system protein A</fullName>
    </recommendedName>
    <alternativeName>
        <fullName evidence="16">Excinuclease ABC subunit A</fullName>
    </alternativeName>
</protein>
<evidence type="ECO:0000256" key="7">
    <source>
        <dbReference type="ARBA" id="ARBA00022769"/>
    </source>
</evidence>
<keyword evidence="11" id="KW-0267">Excision nuclease</keyword>
<dbReference type="PANTHER" id="PTHR43152">
    <property type="entry name" value="UVRABC SYSTEM PROTEIN A"/>
    <property type="match status" value="1"/>
</dbReference>
<dbReference type="HOGENOM" id="CLU_001370_0_2_7"/>
<dbReference type="Pfam" id="PF17755">
    <property type="entry name" value="UvrA_DNA-bind"/>
    <property type="match status" value="1"/>
</dbReference>
<keyword evidence="5" id="KW-0547">Nucleotide-binding</keyword>
<dbReference type="PROSITE" id="PS50893">
    <property type="entry name" value="ABC_TRANSPORTER_2"/>
    <property type="match status" value="1"/>
</dbReference>
<evidence type="ECO:0000256" key="5">
    <source>
        <dbReference type="ARBA" id="ARBA00022741"/>
    </source>
</evidence>
<dbReference type="GO" id="GO:0009380">
    <property type="term" value="C:excinuclease repair complex"/>
    <property type="evidence" value="ECO:0007669"/>
    <property type="project" value="InterPro"/>
</dbReference>
<keyword evidence="4" id="KW-0677">Repeat</keyword>
<keyword evidence="2" id="KW-0963">Cytoplasm</keyword>
<dbReference type="InterPro" id="IPR003439">
    <property type="entry name" value="ABC_transporter-like_ATP-bd"/>
</dbReference>
<evidence type="ECO:0000256" key="12">
    <source>
        <dbReference type="ARBA" id="ARBA00023125"/>
    </source>
</evidence>
<dbReference type="AlphaFoldDB" id="D0LQB5"/>